<keyword evidence="2" id="KW-1185">Reference proteome</keyword>
<sequence length="88" mass="9668">MAGGRRTTAFHFTAPLCVMLVGVTVAGVWTKPFLSRGLCPTFVAQGVPRRSFPIYFPKDVFIIAASGKPVWVPARLDFTVFLNLPRLS</sequence>
<dbReference type="Proteomes" id="UP000095287">
    <property type="component" value="Unplaced"/>
</dbReference>
<reference evidence="3" key="1">
    <citation type="submission" date="2016-11" db="UniProtKB">
        <authorList>
            <consortium name="WormBaseParasite"/>
        </authorList>
    </citation>
    <scope>IDENTIFICATION</scope>
</reference>
<evidence type="ECO:0000313" key="3">
    <source>
        <dbReference type="WBParaSite" id="L893_g8643.t1"/>
    </source>
</evidence>
<dbReference type="AlphaFoldDB" id="A0A1I8AT83"/>
<accession>A0A1I8AT83</accession>
<evidence type="ECO:0000313" key="2">
    <source>
        <dbReference type="Proteomes" id="UP000095287"/>
    </source>
</evidence>
<keyword evidence="1" id="KW-0472">Membrane</keyword>
<proteinExistence type="predicted"/>
<organism evidence="2 3">
    <name type="scientific">Steinernema glaseri</name>
    <dbReference type="NCBI Taxonomy" id="37863"/>
    <lineage>
        <taxon>Eukaryota</taxon>
        <taxon>Metazoa</taxon>
        <taxon>Ecdysozoa</taxon>
        <taxon>Nematoda</taxon>
        <taxon>Chromadorea</taxon>
        <taxon>Rhabditida</taxon>
        <taxon>Tylenchina</taxon>
        <taxon>Panagrolaimomorpha</taxon>
        <taxon>Strongyloidoidea</taxon>
        <taxon>Steinernematidae</taxon>
        <taxon>Steinernema</taxon>
    </lineage>
</organism>
<dbReference type="WBParaSite" id="L893_g8643.t1">
    <property type="protein sequence ID" value="L893_g8643.t1"/>
    <property type="gene ID" value="L893_g8643"/>
</dbReference>
<name>A0A1I8AT83_9BILA</name>
<feature type="transmembrane region" description="Helical" evidence="1">
    <location>
        <begin position="12"/>
        <end position="30"/>
    </location>
</feature>
<evidence type="ECO:0000256" key="1">
    <source>
        <dbReference type="SAM" id="Phobius"/>
    </source>
</evidence>
<protein>
    <submittedName>
        <fullName evidence="3">Secreted protein</fullName>
    </submittedName>
</protein>
<keyword evidence="1" id="KW-0812">Transmembrane</keyword>
<keyword evidence="1" id="KW-1133">Transmembrane helix</keyword>